<reference evidence="1" key="1">
    <citation type="journal article" date="2014" name="Front. Microbiol.">
        <title>High frequency of phylogenetically diverse reductive dehalogenase-homologous genes in deep subseafloor sedimentary metagenomes.</title>
        <authorList>
            <person name="Kawai M."/>
            <person name="Futagami T."/>
            <person name="Toyoda A."/>
            <person name="Takaki Y."/>
            <person name="Nishi S."/>
            <person name="Hori S."/>
            <person name="Arai W."/>
            <person name="Tsubouchi T."/>
            <person name="Morono Y."/>
            <person name="Uchiyama I."/>
            <person name="Ito T."/>
            <person name="Fujiyama A."/>
            <person name="Inagaki F."/>
            <person name="Takami H."/>
        </authorList>
    </citation>
    <scope>NUCLEOTIDE SEQUENCE</scope>
    <source>
        <strain evidence="1">Expedition CK06-06</strain>
    </source>
</reference>
<comment type="caution">
    <text evidence="1">The sequence shown here is derived from an EMBL/GenBank/DDBJ whole genome shotgun (WGS) entry which is preliminary data.</text>
</comment>
<dbReference type="AlphaFoldDB" id="X1F6J4"/>
<feature type="non-terminal residue" evidence="1">
    <location>
        <position position="237"/>
    </location>
</feature>
<evidence type="ECO:0000313" key="1">
    <source>
        <dbReference type="EMBL" id="GAH40532.1"/>
    </source>
</evidence>
<name>X1F6J4_9ZZZZ</name>
<dbReference type="Gene3D" id="2.40.160.130">
    <property type="entry name" value="Capsule assembly protein Wzi"/>
    <property type="match status" value="1"/>
</dbReference>
<sequence>MTFYEKVCIFFVLLFCSLLNVNAQQNNLVYSVETLGGVTSPGKVPFWLKSNQFGSIPIDNASLSLIGAIRKDYDTTKTRFLDWGASVEGRVNVGNKSNFTLIEGYGKLRISIFEIKAGRMKEIMGLCDTSLSSGSFSVSGNTLGIPKVQVGISEFYSLPIFGKLFAFKGNFAHGWIGKTSMNLDGNILQIETYLHQKSLYGRFGKPEWKCKLYGGFNHQVFWGNEKNTMLISLLYRP</sequence>
<proteinExistence type="predicted"/>
<protein>
    <submittedName>
        <fullName evidence="1">Uncharacterized protein</fullName>
    </submittedName>
</protein>
<accession>X1F6J4</accession>
<organism evidence="1">
    <name type="scientific">marine sediment metagenome</name>
    <dbReference type="NCBI Taxonomy" id="412755"/>
    <lineage>
        <taxon>unclassified sequences</taxon>
        <taxon>metagenomes</taxon>
        <taxon>ecological metagenomes</taxon>
    </lineage>
</organism>
<dbReference type="EMBL" id="BARU01009705">
    <property type="protein sequence ID" value="GAH40532.1"/>
    <property type="molecule type" value="Genomic_DNA"/>
</dbReference>
<gene>
    <name evidence="1" type="ORF">S03H2_18679</name>
</gene>
<dbReference type="InterPro" id="IPR038636">
    <property type="entry name" value="Wzi_sf"/>
</dbReference>